<dbReference type="Pfam" id="PF14009">
    <property type="entry name" value="PADRE"/>
    <property type="match status" value="1"/>
</dbReference>
<feature type="compositionally biased region" description="Basic residues" evidence="1">
    <location>
        <begin position="208"/>
        <end position="225"/>
    </location>
</feature>
<evidence type="ECO:0000313" key="2">
    <source>
        <dbReference type="EMBL" id="ACG28550.1"/>
    </source>
</evidence>
<dbReference type="PANTHER" id="PTHR33052">
    <property type="entry name" value="DUF4228 DOMAIN PROTEIN-RELATED"/>
    <property type="match status" value="1"/>
</dbReference>
<reference evidence="2" key="1">
    <citation type="journal article" date="2009" name="Plant Mol. Biol.">
        <title>Insights into corn genes derived from large-scale cDNA sequencing.</title>
        <authorList>
            <person name="Alexandrov N.N."/>
            <person name="Brover V.V."/>
            <person name="Freidin S."/>
            <person name="Troukhan M.E."/>
            <person name="Tatarinova T.V."/>
            <person name="Zhang H."/>
            <person name="Swaller T.J."/>
            <person name="Lu Y.P."/>
            <person name="Bouck J."/>
            <person name="Flavell R.B."/>
            <person name="Feldmann K.A."/>
        </authorList>
    </citation>
    <scope>NUCLEOTIDE SEQUENCE</scope>
</reference>
<feature type="compositionally biased region" description="Basic and acidic residues" evidence="1">
    <location>
        <begin position="183"/>
        <end position="194"/>
    </location>
</feature>
<evidence type="ECO:0000256" key="1">
    <source>
        <dbReference type="SAM" id="MobiDB-lite"/>
    </source>
</evidence>
<sequence>MGAACVSFSRSPQASPAAEPSQRAAAATVKVVNLDGSMARLAVAGTVVTAREALAAGDGSGRRHRTLPPPLFLCSADELGFDAPPRALAADEALHPGQLYLVLPDSALRRPLTAKDMAALAVKAATALAAEAGLAAGGLSPGRDRRGGTPAGKRPRRQSAARVAPLLVAVSKESSPPPPGDGAARKNDVHRGYDAARPAGQDGGRAAGKTRKGASYRARGSRHRAVVQRLSAIAEDGE</sequence>
<dbReference type="InterPro" id="IPR025322">
    <property type="entry name" value="PADRE_dom"/>
</dbReference>
<dbReference type="AlphaFoldDB" id="B6SUL7"/>
<dbReference type="ExpressionAtlas" id="B6SUL7">
    <property type="expression patterns" value="baseline and differential"/>
</dbReference>
<dbReference type="EMBL" id="EU956432">
    <property type="protein sequence ID" value="ACG28550.1"/>
    <property type="molecule type" value="mRNA"/>
</dbReference>
<protein>
    <submittedName>
        <fullName evidence="2">TMV response-related protein</fullName>
    </submittedName>
</protein>
<feature type="region of interest" description="Disordered" evidence="1">
    <location>
        <begin position="136"/>
        <end position="225"/>
    </location>
</feature>
<proteinExistence type="evidence at transcript level"/>
<organism evidence="2">
    <name type="scientific">Zea mays</name>
    <name type="common">Maize</name>
    <dbReference type="NCBI Taxonomy" id="4577"/>
    <lineage>
        <taxon>Eukaryota</taxon>
        <taxon>Viridiplantae</taxon>
        <taxon>Streptophyta</taxon>
        <taxon>Embryophyta</taxon>
        <taxon>Tracheophyta</taxon>
        <taxon>Spermatophyta</taxon>
        <taxon>Magnoliopsida</taxon>
        <taxon>Liliopsida</taxon>
        <taxon>Poales</taxon>
        <taxon>Poaceae</taxon>
        <taxon>PACMAD clade</taxon>
        <taxon>Panicoideae</taxon>
        <taxon>Andropogonodae</taxon>
        <taxon>Andropogoneae</taxon>
        <taxon>Tripsacinae</taxon>
        <taxon>Zea</taxon>
    </lineage>
</organism>
<accession>B6SUL7</accession>
<feature type="compositionally biased region" description="Low complexity" evidence="1">
    <location>
        <begin position="9"/>
        <end position="22"/>
    </location>
</feature>
<feature type="region of interest" description="Disordered" evidence="1">
    <location>
        <begin position="1"/>
        <end position="22"/>
    </location>
</feature>
<name>B6SUL7_MAIZE</name>